<reference evidence="2 3" key="1">
    <citation type="submission" date="2019-01" db="EMBL/GenBank/DDBJ databases">
        <title>Sequencing of cultivated peanut Arachis hypogaea provides insights into genome evolution and oil improvement.</title>
        <authorList>
            <person name="Chen X."/>
        </authorList>
    </citation>
    <scope>NUCLEOTIDE SEQUENCE [LARGE SCALE GENOMIC DNA]</scope>
    <source>
        <strain evidence="3">cv. Fuhuasheng</strain>
        <tissue evidence="2">Leaves</tissue>
    </source>
</reference>
<evidence type="ECO:0000256" key="1">
    <source>
        <dbReference type="SAM" id="MobiDB-lite"/>
    </source>
</evidence>
<name>A0A445EDH3_ARAHY</name>
<sequence>MASEATSGFQFTRPYMFGLVCKAVRGSAYMDSGLLGSPLLGRDEKHTKEREHAFIFQEVHHTEYLLETIREAIRQLPSKHRASRKRIRCYRFSHLISCATKSAIATQFQHVYTHEKFREVQAQIRELTRILHRAFDKVMAEIEEYQERSKEKSLLTHDEATLRNVNDLQSPPRVKTRGRPKNRLGSNLEKRSQMP</sequence>
<evidence type="ECO:0000313" key="2">
    <source>
        <dbReference type="EMBL" id="RYR73562.1"/>
    </source>
</evidence>
<feature type="region of interest" description="Disordered" evidence="1">
    <location>
        <begin position="149"/>
        <end position="195"/>
    </location>
</feature>
<comment type="caution">
    <text evidence="2">The sequence shown here is derived from an EMBL/GenBank/DDBJ whole genome shotgun (WGS) entry which is preliminary data.</text>
</comment>
<proteinExistence type="predicted"/>
<gene>
    <name evidence="2" type="ORF">Ahy_A02g007955</name>
</gene>
<feature type="compositionally biased region" description="Basic and acidic residues" evidence="1">
    <location>
        <begin position="149"/>
        <end position="161"/>
    </location>
</feature>
<dbReference type="AlphaFoldDB" id="A0A445EDH3"/>
<evidence type="ECO:0000313" key="3">
    <source>
        <dbReference type="Proteomes" id="UP000289738"/>
    </source>
</evidence>
<accession>A0A445EDH3</accession>
<protein>
    <submittedName>
        <fullName evidence="2">Uncharacterized protein</fullName>
    </submittedName>
</protein>
<dbReference type="EMBL" id="SDMP01000002">
    <property type="protein sequence ID" value="RYR73562.1"/>
    <property type="molecule type" value="Genomic_DNA"/>
</dbReference>
<dbReference type="Proteomes" id="UP000289738">
    <property type="component" value="Chromosome A02"/>
</dbReference>
<keyword evidence="3" id="KW-1185">Reference proteome</keyword>
<organism evidence="2 3">
    <name type="scientific">Arachis hypogaea</name>
    <name type="common">Peanut</name>
    <dbReference type="NCBI Taxonomy" id="3818"/>
    <lineage>
        <taxon>Eukaryota</taxon>
        <taxon>Viridiplantae</taxon>
        <taxon>Streptophyta</taxon>
        <taxon>Embryophyta</taxon>
        <taxon>Tracheophyta</taxon>
        <taxon>Spermatophyta</taxon>
        <taxon>Magnoliopsida</taxon>
        <taxon>eudicotyledons</taxon>
        <taxon>Gunneridae</taxon>
        <taxon>Pentapetalae</taxon>
        <taxon>rosids</taxon>
        <taxon>fabids</taxon>
        <taxon>Fabales</taxon>
        <taxon>Fabaceae</taxon>
        <taxon>Papilionoideae</taxon>
        <taxon>50 kb inversion clade</taxon>
        <taxon>dalbergioids sensu lato</taxon>
        <taxon>Dalbergieae</taxon>
        <taxon>Pterocarpus clade</taxon>
        <taxon>Arachis</taxon>
    </lineage>
</organism>